<dbReference type="Proteomes" id="UP000288805">
    <property type="component" value="Unassembled WGS sequence"/>
</dbReference>
<evidence type="ECO:0000313" key="3">
    <source>
        <dbReference type="EMBL" id="RVW35736.1"/>
    </source>
</evidence>
<accession>A0A438DK51</accession>
<sequence>MCGGDDHLAWKHAVSLEACRGLRTAGGYMLEYLLVGSYRATLFSVSSSVFVFIGVFSCSIWIHLRGLELEAGGYSRPRLEDRWVANPIAPILASEDAHACMDRLEQRMRHMRISDRAISWDDFDGAPMANLPAQFKMVEIERYTGIGCPKIHFRLYSIVMRAHGQLVFNTVIDVSRRKLEALRQEPEESTLHGIEEGITRGFWLESCPSDSKGKKPSRGQRPEDVGTISSYRPPRSMTPTYLHPTLEPIFAAQGPGHDTDHCTALRHAIQDLIDQDFVEDDSIHMLSWDDGLPGPIVLDDGYEVDIVGSQTYASFSLISNWVPFELTLTTPLDTARQSPPVPFILWLEDDDS</sequence>
<feature type="transmembrane region" description="Helical" evidence="2">
    <location>
        <begin position="40"/>
        <end position="62"/>
    </location>
</feature>
<feature type="region of interest" description="Disordered" evidence="1">
    <location>
        <begin position="208"/>
        <end position="237"/>
    </location>
</feature>
<proteinExistence type="predicted"/>
<keyword evidence="2" id="KW-0472">Membrane</keyword>
<comment type="caution">
    <text evidence="3">The sequence shown here is derived from an EMBL/GenBank/DDBJ whole genome shotgun (WGS) entry which is preliminary data.</text>
</comment>
<protein>
    <submittedName>
        <fullName evidence="3">Uncharacterized protein</fullName>
    </submittedName>
</protein>
<name>A0A438DK51_VITVI</name>
<evidence type="ECO:0000256" key="1">
    <source>
        <dbReference type="SAM" id="MobiDB-lite"/>
    </source>
</evidence>
<gene>
    <name evidence="3" type="ORF">CK203_093605</name>
</gene>
<evidence type="ECO:0000313" key="4">
    <source>
        <dbReference type="Proteomes" id="UP000288805"/>
    </source>
</evidence>
<evidence type="ECO:0000256" key="2">
    <source>
        <dbReference type="SAM" id="Phobius"/>
    </source>
</evidence>
<reference evidence="3 4" key="1">
    <citation type="journal article" date="2018" name="PLoS Genet.">
        <title>Population sequencing reveals clonal diversity and ancestral inbreeding in the grapevine cultivar Chardonnay.</title>
        <authorList>
            <person name="Roach M.J."/>
            <person name="Johnson D.L."/>
            <person name="Bohlmann J."/>
            <person name="van Vuuren H.J."/>
            <person name="Jones S.J."/>
            <person name="Pretorius I.S."/>
            <person name="Schmidt S.A."/>
            <person name="Borneman A.R."/>
        </authorList>
    </citation>
    <scope>NUCLEOTIDE SEQUENCE [LARGE SCALE GENOMIC DNA]</scope>
    <source>
        <strain evidence="4">cv. Chardonnay</strain>
        <tissue evidence="3">Leaf</tissue>
    </source>
</reference>
<keyword evidence="2" id="KW-0812">Transmembrane</keyword>
<keyword evidence="2" id="KW-1133">Transmembrane helix</keyword>
<dbReference type="AlphaFoldDB" id="A0A438DK51"/>
<dbReference type="EMBL" id="QGNW01001594">
    <property type="protein sequence ID" value="RVW35736.1"/>
    <property type="molecule type" value="Genomic_DNA"/>
</dbReference>
<organism evidence="3 4">
    <name type="scientific">Vitis vinifera</name>
    <name type="common">Grape</name>
    <dbReference type="NCBI Taxonomy" id="29760"/>
    <lineage>
        <taxon>Eukaryota</taxon>
        <taxon>Viridiplantae</taxon>
        <taxon>Streptophyta</taxon>
        <taxon>Embryophyta</taxon>
        <taxon>Tracheophyta</taxon>
        <taxon>Spermatophyta</taxon>
        <taxon>Magnoliopsida</taxon>
        <taxon>eudicotyledons</taxon>
        <taxon>Gunneridae</taxon>
        <taxon>Pentapetalae</taxon>
        <taxon>rosids</taxon>
        <taxon>Vitales</taxon>
        <taxon>Vitaceae</taxon>
        <taxon>Viteae</taxon>
        <taxon>Vitis</taxon>
    </lineage>
</organism>